<sequence>MVPQYKTCGISEPQMASIPIFLNDQSHALENKDKIMETLSVLSTGQTEHLEDDREFKESQSNDPQRRMVRFRDPTEDETGQLPEKQSELFWMKIIKFLEPLSLKGKQLILKMLQSDQIQFNINLGEEVF</sequence>
<reference evidence="2 3" key="1">
    <citation type="submission" date="2021-06" db="EMBL/GenBank/DDBJ databases">
        <title>Caerostris extrusa draft genome.</title>
        <authorList>
            <person name="Kono N."/>
            <person name="Arakawa K."/>
        </authorList>
    </citation>
    <scope>NUCLEOTIDE SEQUENCE [LARGE SCALE GENOMIC DNA]</scope>
</reference>
<evidence type="ECO:0000313" key="3">
    <source>
        <dbReference type="Proteomes" id="UP001054945"/>
    </source>
</evidence>
<gene>
    <name evidence="2" type="ORF">CEXT_585721</name>
</gene>
<feature type="compositionally biased region" description="Basic and acidic residues" evidence="1">
    <location>
        <begin position="48"/>
        <end position="74"/>
    </location>
</feature>
<accession>A0AAV4WEQ0</accession>
<evidence type="ECO:0000256" key="1">
    <source>
        <dbReference type="SAM" id="MobiDB-lite"/>
    </source>
</evidence>
<protein>
    <submittedName>
        <fullName evidence="2">Uncharacterized protein</fullName>
    </submittedName>
</protein>
<name>A0AAV4WEQ0_CAEEX</name>
<organism evidence="2 3">
    <name type="scientific">Caerostris extrusa</name>
    <name type="common">Bark spider</name>
    <name type="synonym">Caerostris bankana</name>
    <dbReference type="NCBI Taxonomy" id="172846"/>
    <lineage>
        <taxon>Eukaryota</taxon>
        <taxon>Metazoa</taxon>
        <taxon>Ecdysozoa</taxon>
        <taxon>Arthropoda</taxon>
        <taxon>Chelicerata</taxon>
        <taxon>Arachnida</taxon>
        <taxon>Araneae</taxon>
        <taxon>Araneomorphae</taxon>
        <taxon>Entelegynae</taxon>
        <taxon>Araneoidea</taxon>
        <taxon>Araneidae</taxon>
        <taxon>Caerostris</taxon>
    </lineage>
</organism>
<proteinExistence type="predicted"/>
<dbReference type="AlphaFoldDB" id="A0AAV4WEQ0"/>
<dbReference type="Proteomes" id="UP001054945">
    <property type="component" value="Unassembled WGS sequence"/>
</dbReference>
<evidence type="ECO:0000313" key="2">
    <source>
        <dbReference type="EMBL" id="GIY81267.1"/>
    </source>
</evidence>
<feature type="region of interest" description="Disordered" evidence="1">
    <location>
        <begin position="46"/>
        <end position="83"/>
    </location>
</feature>
<keyword evidence="3" id="KW-1185">Reference proteome</keyword>
<comment type="caution">
    <text evidence="2">The sequence shown here is derived from an EMBL/GenBank/DDBJ whole genome shotgun (WGS) entry which is preliminary data.</text>
</comment>
<dbReference type="EMBL" id="BPLR01016100">
    <property type="protein sequence ID" value="GIY81267.1"/>
    <property type="molecule type" value="Genomic_DNA"/>
</dbReference>